<dbReference type="Proteomes" id="UP000700334">
    <property type="component" value="Unassembled WGS sequence"/>
</dbReference>
<dbReference type="FunFam" id="3.30.160.60:FF:000176">
    <property type="entry name" value="zinc finger protein 70"/>
    <property type="match status" value="1"/>
</dbReference>
<feature type="domain" description="C2H2-type" evidence="16">
    <location>
        <begin position="743"/>
        <end position="758"/>
    </location>
</feature>
<keyword evidence="12" id="KW-0804">Transcription</keyword>
<dbReference type="GO" id="GO:0005634">
    <property type="term" value="C:nucleus"/>
    <property type="evidence" value="ECO:0007669"/>
    <property type="project" value="UniProtKB-SubCell"/>
</dbReference>
<evidence type="ECO:0000256" key="5">
    <source>
        <dbReference type="ARBA" id="ARBA00022723"/>
    </source>
</evidence>
<dbReference type="FunFam" id="3.30.160.60:FF:000555">
    <property type="entry name" value="Zinc finger protein 1 homolog"/>
    <property type="match status" value="2"/>
</dbReference>
<dbReference type="FunFam" id="3.30.160.60:FF:000667">
    <property type="entry name" value="Zinc finger protein 33B"/>
    <property type="match status" value="1"/>
</dbReference>
<feature type="domain" description="C2H2-type" evidence="16">
    <location>
        <begin position="575"/>
        <end position="602"/>
    </location>
</feature>
<evidence type="ECO:0000256" key="13">
    <source>
        <dbReference type="ARBA" id="ARBA00023242"/>
    </source>
</evidence>
<evidence type="ECO:0000256" key="1">
    <source>
        <dbReference type="ARBA" id="ARBA00003767"/>
    </source>
</evidence>
<feature type="domain" description="C2H2-type" evidence="16">
    <location>
        <begin position="547"/>
        <end position="574"/>
    </location>
</feature>
<dbReference type="FunFam" id="3.30.160.60:FF:000060">
    <property type="entry name" value="zinc finger protein 436"/>
    <property type="match status" value="1"/>
</dbReference>
<comment type="subcellular location">
    <subcellularLocation>
        <location evidence="2">Nucleus</location>
    </subcellularLocation>
</comment>
<dbReference type="PROSITE" id="PS50157">
    <property type="entry name" value="ZINC_FINGER_C2H2_2"/>
    <property type="match status" value="16"/>
</dbReference>
<comment type="function">
    <text evidence="1">May be involved in transcriptional regulation.</text>
</comment>
<comment type="similarity">
    <text evidence="3">Belongs to the krueppel C2H2-type zinc-finger protein family.</text>
</comment>
<dbReference type="SUPFAM" id="SSF109640">
    <property type="entry name" value="KRAB domain (Kruppel-associated box)"/>
    <property type="match status" value="2"/>
</dbReference>
<evidence type="ECO:0000256" key="12">
    <source>
        <dbReference type="ARBA" id="ARBA00023163"/>
    </source>
</evidence>
<dbReference type="InterPro" id="IPR036051">
    <property type="entry name" value="KRAB_dom_sf"/>
</dbReference>
<feature type="non-terminal residue" evidence="18">
    <location>
        <position position="1"/>
    </location>
</feature>
<dbReference type="Gene3D" id="6.10.140.140">
    <property type="match status" value="2"/>
</dbReference>
<evidence type="ECO:0000256" key="6">
    <source>
        <dbReference type="ARBA" id="ARBA00022737"/>
    </source>
</evidence>
<dbReference type="FunFam" id="3.30.160.60:FF:001834">
    <property type="entry name" value="Zinc finger protein 836"/>
    <property type="match status" value="1"/>
</dbReference>
<feature type="domain" description="C2H2-type" evidence="16">
    <location>
        <begin position="659"/>
        <end position="686"/>
    </location>
</feature>
<dbReference type="EMBL" id="JAGFMF010011741">
    <property type="protein sequence ID" value="KAG8514491.1"/>
    <property type="molecule type" value="Genomic_DNA"/>
</dbReference>
<protein>
    <recommendedName>
        <fullName evidence="14">Zinc finger protein 248</fullName>
    </recommendedName>
</protein>
<evidence type="ECO:0000259" key="16">
    <source>
        <dbReference type="PROSITE" id="PS50157"/>
    </source>
</evidence>
<feature type="domain" description="C2H2-type" evidence="16">
    <location>
        <begin position="687"/>
        <end position="714"/>
    </location>
</feature>
<dbReference type="SMART" id="SM00349">
    <property type="entry name" value="KRAB"/>
    <property type="match status" value="2"/>
</dbReference>
<feature type="domain" description="C2H2-type" evidence="16">
    <location>
        <begin position="351"/>
        <end position="378"/>
    </location>
</feature>
<dbReference type="InterPro" id="IPR036236">
    <property type="entry name" value="Znf_C2H2_sf"/>
</dbReference>
<evidence type="ECO:0000313" key="18">
    <source>
        <dbReference type="EMBL" id="KAG8514491.1"/>
    </source>
</evidence>
<keyword evidence="6" id="KW-0677">Repeat</keyword>
<dbReference type="SUPFAM" id="SSF57667">
    <property type="entry name" value="beta-beta-alpha zinc fingers"/>
    <property type="match status" value="9"/>
</dbReference>
<feature type="domain" description="C2H2-type" evidence="16">
    <location>
        <begin position="631"/>
        <end position="658"/>
    </location>
</feature>
<keyword evidence="4" id="KW-1017">Isopeptide bond</keyword>
<dbReference type="Pfam" id="PF01352">
    <property type="entry name" value="KRAB"/>
    <property type="match status" value="2"/>
</dbReference>
<dbReference type="FunFam" id="3.30.160.60:FF:002254">
    <property type="entry name" value="Zinc finger protein 540"/>
    <property type="match status" value="1"/>
</dbReference>
<dbReference type="FunFam" id="3.30.160.60:FF:002343">
    <property type="entry name" value="Zinc finger protein 33A"/>
    <property type="match status" value="1"/>
</dbReference>
<dbReference type="Gene3D" id="3.30.160.60">
    <property type="entry name" value="Classic Zinc Finger"/>
    <property type="match status" value="16"/>
</dbReference>
<evidence type="ECO:0000259" key="17">
    <source>
        <dbReference type="PROSITE" id="PS50805"/>
    </source>
</evidence>
<dbReference type="FunFam" id="3.30.160.60:FF:001157">
    <property type="entry name" value="Zinc finger protein 793"/>
    <property type="match status" value="2"/>
</dbReference>
<dbReference type="FunFam" id="3.30.160.60:FF:001503">
    <property type="entry name" value="zinc finger protein 33B isoform X2"/>
    <property type="match status" value="1"/>
</dbReference>
<dbReference type="GO" id="GO:1990837">
    <property type="term" value="F:sequence-specific double-stranded DNA binding"/>
    <property type="evidence" value="ECO:0007669"/>
    <property type="project" value="UniProtKB-ARBA"/>
</dbReference>
<keyword evidence="5" id="KW-0479">Metal-binding</keyword>
<keyword evidence="11" id="KW-0238">DNA-binding</keyword>
<name>A0A8J6DNB6_GALPY</name>
<sequence length="1209" mass="140914">IEDNFQGSVSFKDVTVGFTQEEWQHLDPTQRSLYRDVMLENYSNLVSVGYCVTKPEVIFRLEQGEEPWILEEEFPSQNFPEIWETNHMKERSQEDQPKHMWEVIYFTKKILTKEQGNVIGKPFNMDTNSFPSRKIVSHCDSCGMNLNCISELVINKKNNLGKKTDVFNDCENMLLCIKHEKSHTRKNSEILKNGEIFIHEDPIQHEKIQTLEKTFEYNIYQETFEKSIFSTHKRVITERNDCEFNEYGRNFCDNSSFLFHQIPSKENHYEFSDGGKSLCVKSTLLKHHGAHVKQYEYNESGNKFRRKLCLSQLQKTHKGEKHFECNECGKAFWEKSHLTRHQRIHTGEKRFQCNECGKTFWEKSNLIKHQRSHTGEKPYECNECGKAFSHKSALTLHQRTHTGEKPYQCSACGKTFYQKSDLTKHQRTHTGLKPYECYECGKSFCMNSHLIVHQRTHTGEKPFECVECGKSFCQKSHLTQHQRTHVGDKPYECNACGKTFYHKSVLTRHQIIHTGLKPYECYECGKTFCLKSDLTVHHRTHTGEKPFACPECGKFFSHKSTLSQHYRTHTGEKPYECHECGKIFYNKSYLTKHNRTHTGEKPYECNECGKTFCQKSQLTQHQRIHIGEKPYECNECGKAFCHKSALIVHQRTHTEEKPYKCNECGKSFCVKSGLILHQRKHTGEKPYECNECGKSFSHKSSLTVHHRAHTGEKSCQCNECGKIFYRKSDLAKHQRSHTGEKPYECNICGKTFSQKSNLIHPLYFKEFSLWRYVINIQNLYLQTGLILPQSTDTGKPTDCHKKTALLRSSIPSTECQGSLSFRDVTVGFSQEEWQHLDPSQRTLYRDVMLENYSHRLSVGYCSPKPEVILRLEQGKEPWILEEEFSNQNDPGNSGNYLKQKFNEFDKSRKWLYDDKHEKIHSEEKSYEDNKNGGDCLNKDFVQHQKVQILEKPFEHNECRKAFHSLFVIKKSASTGQNTCEYTKYGETICDMSSLIAQQRMHPRENHYEPNECGENLFVEPILFKPKSLHPFSEKSNLIPIHKTHSINHVVRYNKCGTFFSENFWCTTENINQKKKKNPMNVMNVEKPSTRGQAKQDIKEYTPGENPVNVINRIHTGRNLLNAVNVGNHSVKSQLPLDIREHTQERNPINAMNVGKSFSENQTSLTIKKFTQGKNLMNVMNVENLFLKSQPSRNIIELTQVKNPMNVLNV</sequence>
<keyword evidence="8" id="KW-0862">Zinc</keyword>
<dbReference type="PROSITE" id="PS00028">
    <property type="entry name" value="ZINC_FINGER_C2H2_1"/>
    <property type="match status" value="15"/>
</dbReference>
<feature type="domain" description="C2H2-type" evidence="16">
    <location>
        <begin position="435"/>
        <end position="462"/>
    </location>
</feature>
<keyword evidence="10" id="KW-0805">Transcription regulation</keyword>
<comment type="caution">
    <text evidence="18">The sequence shown here is derived from an EMBL/GenBank/DDBJ whole genome shotgun (WGS) entry which is preliminary data.</text>
</comment>
<dbReference type="OrthoDB" id="9411774at2759"/>
<evidence type="ECO:0000256" key="8">
    <source>
        <dbReference type="ARBA" id="ARBA00022833"/>
    </source>
</evidence>
<dbReference type="PANTHER" id="PTHR24377">
    <property type="entry name" value="IP01015P-RELATED"/>
    <property type="match status" value="1"/>
</dbReference>
<feature type="domain" description="C2H2-type" evidence="16">
    <location>
        <begin position="603"/>
        <end position="630"/>
    </location>
</feature>
<feature type="domain" description="KRAB" evidence="17">
    <location>
        <begin position="9"/>
        <end position="80"/>
    </location>
</feature>
<organism evidence="18 19">
    <name type="scientific">Galemys pyrenaicus</name>
    <name type="common">Iberian desman</name>
    <name type="synonym">Pyrenean desman</name>
    <dbReference type="NCBI Taxonomy" id="202257"/>
    <lineage>
        <taxon>Eukaryota</taxon>
        <taxon>Metazoa</taxon>
        <taxon>Chordata</taxon>
        <taxon>Craniata</taxon>
        <taxon>Vertebrata</taxon>
        <taxon>Euteleostomi</taxon>
        <taxon>Mammalia</taxon>
        <taxon>Eutheria</taxon>
        <taxon>Laurasiatheria</taxon>
        <taxon>Eulipotyphla</taxon>
        <taxon>Talpidae</taxon>
        <taxon>Galemys</taxon>
    </lineage>
</organism>
<dbReference type="PROSITE" id="PS50805">
    <property type="entry name" value="KRAB"/>
    <property type="match status" value="2"/>
</dbReference>
<gene>
    <name evidence="18" type="ORF">J0S82_002128</name>
</gene>
<reference evidence="18" key="1">
    <citation type="journal article" date="2021" name="Evol. Appl.">
        <title>The genome of the Pyrenean desman and the effects of bottlenecks and inbreeding on the genomic landscape of an endangered species.</title>
        <authorList>
            <person name="Escoda L."/>
            <person name="Castresana J."/>
        </authorList>
    </citation>
    <scope>NUCLEOTIDE SEQUENCE</scope>
    <source>
        <strain evidence="18">IBE-C5619</strain>
    </source>
</reference>
<dbReference type="FunFam" id="3.30.160.60:FF:000699">
    <property type="entry name" value="Zinc finger protein 33B"/>
    <property type="match status" value="1"/>
</dbReference>
<dbReference type="FunFam" id="3.30.160.60:FF:000069">
    <property type="entry name" value="Zinc finger protein 572"/>
    <property type="match status" value="1"/>
</dbReference>
<evidence type="ECO:0000256" key="2">
    <source>
        <dbReference type="ARBA" id="ARBA00004123"/>
    </source>
</evidence>
<dbReference type="InterPro" id="IPR001909">
    <property type="entry name" value="KRAB"/>
</dbReference>
<dbReference type="GO" id="GO:0008270">
    <property type="term" value="F:zinc ion binding"/>
    <property type="evidence" value="ECO:0007669"/>
    <property type="project" value="UniProtKB-KW"/>
</dbReference>
<dbReference type="FunFam" id="3.30.160.60:FF:000149">
    <property type="entry name" value="Zinc finger protein 569"/>
    <property type="match status" value="1"/>
</dbReference>
<evidence type="ECO:0000256" key="15">
    <source>
        <dbReference type="PROSITE-ProRule" id="PRU00042"/>
    </source>
</evidence>
<dbReference type="FunFam" id="3.30.160.60:FF:000782">
    <property type="entry name" value="Zinc finger protein 33A"/>
    <property type="match status" value="1"/>
</dbReference>
<feature type="domain" description="KRAB" evidence="17">
    <location>
        <begin position="819"/>
        <end position="890"/>
    </location>
</feature>
<evidence type="ECO:0000256" key="3">
    <source>
        <dbReference type="ARBA" id="ARBA00006991"/>
    </source>
</evidence>
<proteinExistence type="inferred from homology"/>
<dbReference type="SMART" id="SM00355">
    <property type="entry name" value="ZnF_C2H2"/>
    <property type="match status" value="16"/>
</dbReference>
<evidence type="ECO:0000256" key="14">
    <source>
        <dbReference type="ARBA" id="ARBA00067260"/>
    </source>
</evidence>
<evidence type="ECO:0000256" key="10">
    <source>
        <dbReference type="ARBA" id="ARBA00023015"/>
    </source>
</evidence>
<feature type="domain" description="C2H2-type" evidence="16">
    <location>
        <begin position="519"/>
        <end position="546"/>
    </location>
</feature>
<keyword evidence="7 15" id="KW-0863">Zinc-finger</keyword>
<dbReference type="Pfam" id="PF00096">
    <property type="entry name" value="zf-C2H2"/>
    <property type="match status" value="16"/>
</dbReference>
<feature type="domain" description="C2H2-type" evidence="16">
    <location>
        <begin position="463"/>
        <end position="490"/>
    </location>
</feature>
<feature type="domain" description="C2H2-type" evidence="16">
    <location>
        <begin position="491"/>
        <end position="518"/>
    </location>
</feature>
<dbReference type="InterPro" id="IPR013087">
    <property type="entry name" value="Znf_C2H2_type"/>
</dbReference>
<keyword evidence="13" id="KW-0539">Nucleus</keyword>
<dbReference type="InterPro" id="IPR050826">
    <property type="entry name" value="Krueppel_C2H2_ZnFinger"/>
</dbReference>
<dbReference type="CDD" id="cd07765">
    <property type="entry name" value="KRAB_A-box"/>
    <property type="match status" value="2"/>
</dbReference>
<dbReference type="AlphaFoldDB" id="A0A8J6DNB6"/>
<evidence type="ECO:0000256" key="9">
    <source>
        <dbReference type="ARBA" id="ARBA00022843"/>
    </source>
</evidence>
<feature type="domain" description="C2H2-type" evidence="16">
    <location>
        <begin position="715"/>
        <end position="742"/>
    </location>
</feature>
<feature type="domain" description="C2H2-type" evidence="16">
    <location>
        <begin position="379"/>
        <end position="406"/>
    </location>
</feature>
<accession>A0A8J6DNB6</accession>
<evidence type="ECO:0000256" key="7">
    <source>
        <dbReference type="ARBA" id="ARBA00022771"/>
    </source>
</evidence>
<dbReference type="GO" id="GO:0006355">
    <property type="term" value="P:regulation of DNA-templated transcription"/>
    <property type="evidence" value="ECO:0007669"/>
    <property type="project" value="InterPro"/>
</dbReference>
<keyword evidence="19" id="KW-1185">Reference proteome</keyword>
<evidence type="ECO:0000256" key="11">
    <source>
        <dbReference type="ARBA" id="ARBA00023125"/>
    </source>
</evidence>
<feature type="domain" description="C2H2-type" evidence="16">
    <location>
        <begin position="407"/>
        <end position="434"/>
    </location>
</feature>
<evidence type="ECO:0000313" key="19">
    <source>
        <dbReference type="Proteomes" id="UP000700334"/>
    </source>
</evidence>
<dbReference type="FunFam" id="3.30.160.60:FF:000016">
    <property type="entry name" value="zinc finger protein 37 homolog"/>
    <property type="match status" value="1"/>
</dbReference>
<keyword evidence="9" id="KW-0832">Ubl conjugation</keyword>
<evidence type="ECO:0000256" key="4">
    <source>
        <dbReference type="ARBA" id="ARBA00022499"/>
    </source>
</evidence>
<feature type="domain" description="C2H2-type" evidence="16">
    <location>
        <begin position="323"/>
        <end position="350"/>
    </location>
</feature>